<keyword evidence="3 5" id="KW-0762">Sugar transport</keyword>
<comment type="caution">
    <text evidence="6">The sequence shown here is derived from an EMBL/GenBank/DDBJ whole genome shotgun (WGS) entry which is preliminary data.</text>
</comment>
<dbReference type="GO" id="GO:0042597">
    <property type="term" value="C:periplasmic space"/>
    <property type="evidence" value="ECO:0007669"/>
    <property type="project" value="UniProtKB-SubCell"/>
</dbReference>
<accession>A0A0J8GP74</accession>
<dbReference type="RefSeq" id="WP_077066570.1">
    <property type="nucleotide sequence ID" value="NZ_KQ130496.1"/>
</dbReference>
<dbReference type="GO" id="GO:0042956">
    <property type="term" value="P:maltodextrin transmembrane transport"/>
    <property type="evidence" value="ECO:0007669"/>
    <property type="project" value="TreeGrafter"/>
</dbReference>
<keyword evidence="5" id="KW-0574">Periplasm</keyword>
<comment type="similarity">
    <text evidence="1 5">Belongs to the bacterial solute-binding protein 1 family.</text>
</comment>
<gene>
    <name evidence="6" type="ORF">XM47_13640</name>
</gene>
<keyword evidence="4 5" id="KW-0732">Signal</keyword>
<dbReference type="PANTHER" id="PTHR30061">
    <property type="entry name" value="MALTOSE-BINDING PERIPLASMIC PROTEIN"/>
    <property type="match status" value="1"/>
</dbReference>
<dbReference type="InterPro" id="IPR006059">
    <property type="entry name" value="SBP"/>
</dbReference>
<dbReference type="GO" id="GO:0015144">
    <property type="term" value="F:carbohydrate transmembrane transporter activity"/>
    <property type="evidence" value="ECO:0007669"/>
    <property type="project" value="InterPro"/>
</dbReference>
<evidence type="ECO:0000313" key="6">
    <source>
        <dbReference type="EMBL" id="KMT64572.1"/>
    </source>
</evidence>
<sequence length="397" mass="44974">MKNRAIFFYVLLFMFSSHSYAWEKNELLIWTKPENFGNQGFIKLAKKFERETGKKITIVEPESLVDDQPTRDYNRKVVLNRGPDIFIRTHDRIGELAQAGLIAEVKPKASTLKNINQNYWNAVSYDSRLFGYPISVEGVTQICNAKLVDRAYQSIKEVEQDTPRLKRQNKKAFIWDYMNNYFSYGFITSEGGYTFKFSDGAYNPSNTGVNNQGAIAGVSMIKRLLTNKLLPAEIGYSVVDDAFKNEEVACIVNGPWSWEDYKKSGIDIRISGLPKVDKGQPKVFIGVLSAMVNPSSPNSALVSQFIEDYLLQPSGLAMINADKPLGAVTHNGYMQTLSKGNTRLANASKVWENGEPMPNIPKMARYWNHMDTALYEVLRNNKDVREALKDASERITR</sequence>
<dbReference type="PANTHER" id="PTHR30061:SF50">
    <property type="entry name" value="MALTOSE_MALTODEXTRIN-BINDING PERIPLASMIC PROTEIN"/>
    <property type="match status" value="1"/>
</dbReference>
<organism evidence="6 7">
    <name type="scientific">Catenovulum maritimum</name>
    <dbReference type="NCBI Taxonomy" id="1513271"/>
    <lineage>
        <taxon>Bacteria</taxon>
        <taxon>Pseudomonadati</taxon>
        <taxon>Pseudomonadota</taxon>
        <taxon>Gammaproteobacteria</taxon>
        <taxon>Alteromonadales</taxon>
        <taxon>Alteromonadaceae</taxon>
        <taxon>Catenovulum</taxon>
    </lineage>
</organism>
<name>A0A0J8GP74_9ALTE</name>
<evidence type="ECO:0000256" key="5">
    <source>
        <dbReference type="RuleBase" id="RU365005"/>
    </source>
</evidence>
<comment type="function">
    <text evidence="5">Part of the ABC transporter complex MalEFGK involved in maltose/maltodextrin import. Binds maltose and higher maltodextrins.</text>
</comment>
<dbReference type="AlphaFoldDB" id="A0A0J8GP74"/>
<dbReference type="PRINTS" id="PR00181">
    <property type="entry name" value="MALTOSEBP"/>
</dbReference>
<dbReference type="NCBIfam" id="NF007011">
    <property type="entry name" value="PRK09474.1"/>
    <property type="match status" value="1"/>
</dbReference>
<reference evidence="6 7" key="1">
    <citation type="submission" date="2015-04" db="EMBL/GenBank/DDBJ databases">
        <title>Draft Genome Sequence of the Novel Agar-Digesting Marine Bacterium Q1.</title>
        <authorList>
            <person name="Li Y."/>
            <person name="Li D."/>
            <person name="Chen G."/>
            <person name="Du Z."/>
        </authorList>
    </citation>
    <scope>NUCLEOTIDE SEQUENCE [LARGE SCALE GENOMIC DNA]</scope>
    <source>
        <strain evidence="6 7">Q1</strain>
    </source>
</reference>
<proteinExistence type="inferred from homology"/>
<feature type="chain" id="PRO_5013429588" description="Maltodextrin-binding protein" evidence="5">
    <location>
        <begin position="22"/>
        <end position="397"/>
    </location>
</feature>
<dbReference type="SUPFAM" id="SSF53850">
    <property type="entry name" value="Periplasmic binding protein-like II"/>
    <property type="match status" value="1"/>
</dbReference>
<evidence type="ECO:0000256" key="4">
    <source>
        <dbReference type="ARBA" id="ARBA00022729"/>
    </source>
</evidence>
<feature type="signal peptide" evidence="5">
    <location>
        <begin position="1"/>
        <end position="21"/>
    </location>
</feature>
<evidence type="ECO:0000313" key="7">
    <source>
        <dbReference type="Proteomes" id="UP000037600"/>
    </source>
</evidence>
<dbReference type="STRING" id="1513271.XM47_13640"/>
<dbReference type="InterPro" id="IPR006060">
    <property type="entry name" value="Maltose/Cyclodextrin-bd"/>
</dbReference>
<dbReference type="Gene3D" id="3.40.190.10">
    <property type="entry name" value="Periplasmic binding protein-like II"/>
    <property type="match status" value="2"/>
</dbReference>
<protein>
    <recommendedName>
        <fullName evidence="5">Maltodextrin-binding protein</fullName>
    </recommendedName>
</protein>
<keyword evidence="2 5" id="KW-0813">Transport</keyword>
<dbReference type="Proteomes" id="UP000037600">
    <property type="component" value="Unassembled WGS sequence"/>
</dbReference>
<dbReference type="EMBL" id="LAZL01000023">
    <property type="protein sequence ID" value="KMT64572.1"/>
    <property type="molecule type" value="Genomic_DNA"/>
</dbReference>
<evidence type="ECO:0000256" key="3">
    <source>
        <dbReference type="ARBA" id="ARBA00022597"/>
    </source>
</evidence>
<dbReference type="GO" id="GO:1901982">
    <property type="term" value="F:maltose binding"/>
    <property type="evidence" value="ECO:0007669"/>
    <property type="project" value="TreeGrafter"/>
</dbReference>
<dbReference type="GO" id="GO:0055052">
    <property type="term" value="C:ATP-binding cassette (ABC) transporter complex, substrate-binding subunit-containing"/>
    <property type="evidence" value="ECO:0007669"/>
    <property type="project" value="TreeGrafter"/>
</dbReference>
<evidence type="ECO:0000256" key="1">
    <source>
        <dbReference type="ARBA" id="ARBA00008520"/>
    </source>
</evidence>
<keyword evidence="7" id="KW-1185">Reference proteome</keyword>
<evidence type="ECO:0000256" key="2">
    <source>
        <dbReference type="ARBA" id="ARBA00022448"/>
    </source>
</evidence>
<comment type="subcellular location">
    <subcellularLocation>
        <location evidence="5">Periplasm</location>
    </subcellularLocation>
</comment>
<dbReference type="GO" id="GO:0015768">
    <property type="term" value="P:maltose transport"/>
    <property type="evidence" value="ECO:0007669"/>
    <property type="project" value="TreeGrafter"/>
</dbReference>
<dbReference type="Pfam" id="PF13416">
    <property type="entry name" value="SBP_bac_8"/>
    <property type="match status" value="1"/>
</dbReference>